<name>A0A5B9MNC0_9BACT</name>
<evidence type="ECO:0000313" key="2">
    <source>
        <dbReference type="Proteomes" id="UP000321353"/>
    </source>
</evidence>
<evidence type="ECO:0008006" key="3">
    <source>
        <dbReference type="Google" id="ProtNLM"/>
    </source>
</evidence>
<dbReference type="EMBL" id="CP036264">
    <property type="protein sequence ID" value="QEG01427.1"/>
    <property type="molecule type" value="Genomic_DNA"/>
</dbReference>
<reference evidence="1 2" key="1">
    <citation type="submission" date="2019-02" db="EMBL/GenBank/DDBJ databases">
        <title>Planctomycetal bacteria perform biofilm scaping via a novel small molecule.</title>
        <authorList>
            <person name="Jeske O."/>
            <person name="Boedeker C."/>
            <person name="Wiegand S."/>
            <person name="Breitling P."/>
            <person name="Kallscheuer N."/>
            <person name="Jogler M."/>
            <person name="Rohde M."/>
            <person name="Petersen J."/>
            <person name="Medema M.H."/>
            <person name="Surup F."/>
            <person name="Jogler C."/>
        </authorList>
    </citation>
    <scope>NUCLEOTIDE SEQUENCE [LARGE SCALE GENOMIC DNA]</scope>
    <source>
        <strain evidence="1 2">Mal15</strain>
    </source>
</reference>
<dbReference type="KEGG" id="smam:Mal15_55030"/>
<protein>
    <recommendedName>
        <fullName evidence="3">DUF4303 domain-containing protein</fullName>
    </recommendedName>
</protein>
<dbReference type="Proteomes" id="UP000321353">
    <property type="component" value="Chromosome"/>
</dbReference>
<sequence>MPSDFFGDLRGPLKIELTRLLATLAKDKDNYGFALAVPNDYGSAFFVYAVGKESTLANDSLDCRYSPVEWTPSWMPLADANDALQGAVERFSAEYEGVADAAEQEQMHDQFVTDCATACLEVLQECGDEGLFGCIWYKVLDMSDDEHPVVAEAFRRLNSGRARSEAAPLFDY</sequence>
<accession>A0A5B9MNC0</accession>
<proteinExistence type="predicted"/>
<dbReference type="AlphaFoldDB" id="A0A5B9MNC0"/>
<organism evidence="1 2">
    <name type="scientific">Stieleria maiorica</name>
    <dbReference type="NCBI Taxonomy" id="2795974"/>
    <lineage>
        <taxon>Bacteria</taxon>
        <taxon>Pseudomonadati</taxon>
        <taxon>Planctomycetota</taxon>
        <taxon>Planctomycetia</taxon>
        <taxon>Pirellulales</taxon>
        <taxon>Pirellulaceae</taxon>
        <taxon>Stieleria</taxon>
    </lineage>
</organism>
<dbReference type="Pfam" id="PF14136">
    <property type="entry name" value="DUF4303"/>
    <property type="match status" value="1"/>
</dbReference>
<gene>
    <name evidence="1" type="ORF">Mal15_55030</name>
</gene>
<evidence type="ECO:0000313" key="1">
    <source>
        <dbReference type="EMBL" id="QEG01427.1"/>
    </source>
</evidence>
<dbReference type="InterPro" id="IPR025409">
    <property type="entry name" value="DUF4303"/>
</dbReference>
<keyword evidence="2" id="KW-1185">Reference proteome</keyword>